<evidence type="ECO:0000256" key="7">
    <source>
        <dbReference type="ARBA" id="ARBA00023136"/>
    </source>
</evidence>
<keyword evidence="7 8" id="KW-0472">Membrane</keyword>
<evidence type="ECO:0000259" key="9">
    <source>
        <dbReference type="Pfam" id="PF00924"/>
    </source>
</evidence>
<dbReference type="Gene3D" id="2.30.30.60">
    <property type="match status" value="1"/>
</dbReference>
<feature type="transmembrane region" description="Helical" evidence="8">
    <location>
        <begin position="82"/>
        <end position="104"/>
    </location>
</feature>
<evidence type="ECO:0000256" key="1">
    <source>
        <dbReference type="ARBA" id="ARBA00004141"/>
    </source>
</evidence>
<sequence>MFDFLYLHLDTLERLALVAIVVAGAHLAVRMVRGASERLMARSLDRSYSKARTVNSLATSILVFCLYFGALGWGLSELGVPLTAYFASASIIGLAVAFGSQGIVQDVMTGLTVLLSGQFDVGDMVQIGDQAGIVQKIGMRFTVLQNAMGAQVIIPNRSIGNVTNYPRGYVRIAADVTLPAAPERAAEAEAVTRAVTASVSEQFAGIFRAPSEFVGRFTTSSGRTYFRVKFRIWPGRGGPVETAFKQELMQALKKIDPDYADWMVSVTYEVEKPLPPTRKGRR</sequence>
<dbReference type="AlphaFoldDB" id="A0A1Y5SFH9"/>
<dbReference type="SUPFAM" id="SSF50182">
    <property type="entry name" value="Sm-like ribonucleoproteins"/>
    <property type="match status" value="1"/>
</dbReference>
<feature type="domain" description="Mechanosensitive ion channel MscS" evidence="9">
    <location>
        <begin position="103"/>
        <end position="166"/>
    </location>
</feature>
<reference evidence="10 11" key="1">
    <citation type="submission" date="2017-03" db="EMBL/GenBank/DDBJ databases">
        <authorList>
            <person name="Afonso C.L."/>
            <person name="Miller P.J."/>
            <person name="Scott M.A."/>
            <person name="Spackman E."/>
            <person name="Goraichik I."/>
            <person name="Dimitrov K.M."/>
            <person name="Suarez D.L."/>
            <person name="Swayne D.E."/>
        </authorList>
    </citation>
    <scope>NUCLEOTIDE SEQUENCE [LARGE SCALE GENOMIC DNA]</scope>
    <source>
        <strain evidence="10 11">CECT 7691</strain>
    </source>
</reference>
<dbReference type="Pfam" id="PF00924">
    <property type="entry name" value="MS_channel_2nd"/>
    <property type="match status" value="1"/>
</dbReference>
<dbReference type="RefSeq" id="WP_085882851.1">
    <property type="nucleotide sequence ID" value="NZ_FWFR01000001.1"/>
</dbReference>
<dbReference type="InParanoid" id="A0A1Y5SFH9"/>
<dbReference type="OrthoDB" id="9814206at2"/>
<evidence type="ECO:0000256" key="2">
    <source>
        <dbReference type="ARBA" id="ARBA00004236"/>
    </source>
</evidence>
<dbReference type="PANTHER" id="PTHR30460">
    <property type="entry name" value="MODERATE CONDUCTANCE MECHANOSENSITIVE CHANNEL YBIO"/>
    <property type="match status" value="1"/>
</dbReference>
<dbReference type="GO" id="GO:0008381">
    <property type="term" value="F:mechanosensitive monoatomic ion channel activity"/>
    <property type="evidence" value="ECO:0007669"/>
    <property type="project" value="InterPro"/>
</dbReference>
<evidence type="ECO:0000256" key="3">
    <source>
        <dbReference type="ARBA" id="ARBA00008017"/>
    </source>
</evidence>
<dbReference type="InterPro" id="IPR010920">
    <property type="entry name" value="LSM_dom_sf"/>
</dbReference>
<dbReference type="EMBL" id="FWFR01000001">
    <property type="protein sequence ID" value="SLN39523.1"/>
    <property type="molecule type" value="Genomic_DNA"/>
</dbReference>
<feature type="transmembrane region" description="Helical" evidence="8">
    <location>
        <begin position="53"/>
        <end position="76"/>
    </location>
</feature>
<evidence type="ECO:0000256" key="5">
    <source>
        <dbReference type="ARBA" id="ARBA00022692"/>
    </source>
</evidence>
<feature type="transmembrane region" description="Helical" evidence="8">
    <location>
        <begin position="15"/>
        <end position="32"/>
    </location>
</feature>
<dbReference type="PANTHER" id="PTHR30460:SF0">
    <property type="entry name" value="MODERATE CONDUCTANCE MECHANOSENSITIVE CHANNEL YBIO"/>
    <property type="match status" value="1"/>
</dbReference>
<keyword evidence="4" id="KW-1003">Cell membrane</keyword>
<dbReference type="InterPro" id="IPR023408">
    <property type="entry name" value="MscS_beta-dom_sf"/>
</dbReference>
<dbReference type="InterPro" id="IPR045276">
    <property type="entry name" value="YbiO_bact"/>
</dbReference>
<comment type="similarity">
    <text evidence="3">Belongs to the MscS (TC 1.A.23) family.</text>
</comment>
<name>A0A1Y5SFH9_9PROT</name>
<keyword evidence="11" id="KW-1185">Reference proteome</keyword>
<proteinExistence type="inferred from homology"/>
<organism evidence="10 11">
    <name type="scientific">Oceanibacterium hippocampi</name>
    <dbReference type="NCBI Taxonomy" id="745714"/>
    <lineage>
        <taxon>Bacteria</taxon>
        <taxon>Pseudomonadati</taxon>
        <taxon>Pseudomonadota</taxon>
        <taxon>Alphaproteobacteria</taxon>
        <taxon>Sneathiellales</taxon>
        <taxon>Sneathiellaceae</taxon>
        <taxon>Oceanibacterium</taxon>
    </lineage>
</organism>
<dbReference type="Proteomes" id="UP000193200">
    <property type="component" value="Unassembled WGS sequence"/>
</dbReference>
<evidence type="ECO:0000256" key="8">
    <source>
        <dbReference type="SAM" id="Phobius"/>
    </source>
</evidence>
<evidence type="ECO:0000256" key="6">
    <source>
        <dbReference type="ARBA" id="ARBA00022989"/>
    </source>
</evidence>
<dbReference type="GO" id="GO:0005886">
    <property type="term" value="C:plasma membrane"/>
    <property type="evidence" value="ECO:0007669"/>
    <property type="project" value="UniProtKB-SubCell"/>
</dbReference>
<protein>
    <submittedName>
        <fullName evidence="10">Putative MscS family protein YkuT</fullName>
    </submittedName>
</protein>
<keyword evidence="5 8" id="KW-0812">Transmembrane</keyword>
<dbReference type="InterPro" id="IPR011014">
    <property type="entry name" value="MscS_channel_TM-2"/>
</dbReference>
<keyword evidence="6 8" id="KW-1133">Transmembrane helix</keyword>
<dbReference type="Gene3D" id="1.10.287.1260">
    <property type="match status" value="1"/>
</dbReference>
<comment type="subcellular location">
    <subcellularLocation>
        <location evidence="2">Cell membrane</location>
    </subcellularLocation>
    <subcellularLocation>
        <location evidence="1">Membrane</location>
        <topology evidence="1">Multi-pass membrane protein</topology>
    </subcellularLocation>
</comment>
<evidence type="ECO:0000313" key="10">
    <source>
        <dbReference type="EMBL" id="SLN39523.1"/>
    </source>
</evidence>
<dbReference type="SUPFAM" id="SSF82861">
    <property type="entry name" value="Mechanosensitive channel protein MscS (YggB), transmembrane region"/>
    <property type="match status" value="1"/>
</dbReference>
<dbReference type="InterPro" id="IPR006685">
    <property type="entry name" value="MscS_channel_2nd"/>
</dbReference>
<gene>
    <name evidence="10" type="primary">ykuT</name>
    <name evidence="10" type="ORF">OCH7691_01650</name>
</gene>
<evidence type="ECO:0000256" key="4">
    <source>
        <dbReference type="ARBA" id="ARBA00022475"/>
    </source>
</evidence>
<evidence type="ECO:0000313" key="11">
    <source>
        <dbReference type="Proteomes" id="UP000193200"/>
    </source>
</evidence>
<accession>A0A1Y5SFH9</accession>